<gene>
    <name evidence="1" type="ORF">ACFFLE_09420</name>
</gene>
<dbReference type="InterPro" id="IPR036390">
    <property type="entry name" value="WH_DNA-bd_sf"/>
</dbReference>
<dbReference type="Pfam" id="PF02082">
    <property type="entry name" value="Rrf2"/>
    <property type="match status" value="1"/>
</dbReference>
<dbReference type="NCBIfam" id="TIGR00738">
    <property type="entry name" value="rrf2_super"/>
    <property type="match status" value="1"/>
</dbReference>
<evidence type="ECO:0000313" key="1">
    <source>
        <dbReference type="EMBL" id="MFB9861281.1"/>
    </source>
</evidence>
<dbReference type="Proteomes" id="UP001589740">
    <property type="component" value="Unassembled WGS sequence"/>
</dbReference>
<name>A0ABV5Z584_9STAP</name>
<dbReference type="PROSITE" id="PS51197">
    <property type="entry name" value="HTH_RRF2_2"/>
    <property type="match status" value="1"/>
</dbReference>
<dbReference type="PANTHER" id="PTHR33221:SF15">
    <property type="entry name" value="HTH-TYPE TRANSCRIPTIONAL REGULATOR YWGB-RELATED"/>
    <property type="match status" value="1"/>
</dbReference>
<keyword evidence="2" id="KW-1185">Reference proteome</keyword>
<comment type="caution">
    <text evidence="1">The sequence shown here is derived from an EMBL/GenBank/DDBJ whole genome shotgun (WGS) entry which is preliminary data.</text>
</comment>
<dbReference type="PANTHER" id="PTHR33221">
    <property type="entry name" value="WINGED HELIX-TURN-HELIX TRANSCRIPTIONAL REGULATOR, RRF2 FAMILY"/>
    <property type="match status" value="1"/>
</dbReference>
<dbReference type="Gene3D" id="1.10.10.10">
    <property type="entry name" value="Winged helix-like DNA-binding domain superfamily/Winged helix DNA-binding domain"/>
    <property type="match status" value="1"/>
</dbReference>
<accession>A0ABV5Z584</accession>
<evidence type="ECO:0000313" key="2">
    <source>
        <dbReference type="Proteomes" id="UP001589740"/>
    </source>
</evidence>
<dbReference type="SUPFAM" id="SSF46785">
    <property type="entry name" value="Winged helix' DNA-binding domain"/>
    <property type="match status" value="1"/>
</dbReference>
<dbReference type="InterPro" id="IPR000944">
    <property type="entry name" value="Tscrpt_reg_Rrf2"/>
</dbReference>
<dbReference type="InterPro" id="IPR036388">
    <property type="entry name" value="WH-like_DNA-bd_sf"/>
</dbReference>
<reference evidence="1 2" key="1">
    <citation type="submission" date="2024-09" db="EMBL/GenBank/DDBJ databases">
        <authorList>
            <person name="Sun Q."/>
            <person name="Mori K."/>
        </authorList>
    </citation>
    <scope>NUCLEOTIDE SEQUENCE [LARGE SCALE GENOMIC DNA]</scope>
    <source>
        <strain evidence="1 2">JCM 12822</strain>
    </source>
</reference>
<proteinExistence type="predicted"/>
<organism evidence="1 2">
    <name type="scientific">Salinicoccus siamensis</name>
    <dbReference type="NCBI Taxonomy" id="381830"/>
    <lineage>
        <taxon>Bacteria</taxon>
        <taxon>Bacillati</taxon>
        <taxon>Bacillota</taxon>
        <taxon>Bacilli</taxon>
        <taxon>Bacillales</taxon>
        <taxon>Staphylococcaceae</taxon>
        <taxon>Salinicoccus</taxon>
    </lineage>
</organism>
<protein>
    <submittedName>
        <fullName evidence="1">RrF2 family transcriptional regulator</fullName>
    </submittedName>
</protein>
<sequence>MKIKTGVEQSVYAVILLNLLPEGAVLHSEEISRHIGASPSYFQKLLRRMVKADLIASIHGTKGGFRLNRSPEDIRIYDIYTAIEGRQSLYTSSGILDNMMDSIETSEECILRDTMGEAEESWKSVLKRENIAGLTEKLRAGNYNERFKALEETLQESCSVKYEHI</sequence>
<dbReference type="EMBL" id="JBHMAH010000031">
    <property type="protein sequence ID" value="MFB9861281.1"/>
    <property type="molecule type" value="Genomic_DNA"/>
</dbReference>
<dbReference type="RefSeq" id="WP_380570851.1">
    <property type="nucleotide sequence ID" value="NZ_JBHMAH010000031.1"/>
</dbReference>